<dbReference type="InterPro" id="IPR032675">
    <property type="entry name" value="LRR_dom_sf"/>
</dbReference>
<name>A0A822ZBM6_NELNU</name>
<gene>
    <name evidence="4" type="ORF">HUJ06_016266</name>
</gene>
<sequence length="179" mass="19908">MVASSSEMGSKSSPSTSVPYGITAYVFIEMGTYTGGLNTFVVVGLASKPLHIDRDLSELRSLTQFISLQLFENNLSGEMPKEFGNFKYLVNLTLYWNNLSGTLPQRLGYWTDFNTIDVSENYLTGLIPPDMCKNDKLKALLMLHNKFIREIPATYTNCSTLTLFYVSNDSLSSSIPTGI</sequence>
<evidence type="ECO:0000256" key="2">
    <source>
        <dbReference type="ARBA" id="ARBA00022737"/>
    </source>
</evidence>
<dbReference type="InterPro" id="IPR001611">
    <property type="entry name" value="Leu-rich_rpt"/>
</dbReference>
<evidence type="ECO:0000313" key="5">
    <source>
        <dbReference type="Proteomes" id="UP000607653"/>
    </source>
</evidence>
<keyword evidence="5" id="KW-1185">Reference proteome</keyword>
<reference evidence="4 5" key="1">
    <citation type="journal article" date="2020" name="Mol. Biol. Evol.">
        <title>Distinct Expression and Methylation Patterns for Genes with Different Fates following a Single Whole-Genome Duplication in Flowering Plants.</title>
        <authorList>
            <person name="Shi T."/>
            <person name="Rahmani R.S."/>
            <person name="Gugger P.F."/>
            <person name="Wang M."/>
            <person name="Li H."/>
            <person name="Zhang Y."/>
            <person name="Li Z."/>
            <person name="Wang Q."/>
            <person name="Van de Peer Y."/>
            <person name="Marchal K."/>
            <person name="Chen J."/>
        </authorList>
    </citation>
    <scope>NUCLEOTIDE SEQUENCE [LARGE SCALE GENOMIC DNA]</scope>
    <source>
        <tissue evidence="4">Leaf</tissue>
    </source>
</reference>
<dbReference type="PANTHER" id="PTHR48056">
    <property type="entry name" value="LRR RECEPTOR-LIKE SERINE/THREONINE-PROTEIN KINASE-RELATED"/>
    <property type="match status" value="1"/>
</dbReference>
<organism evidence="4 5">
    <name type="scientific">Nelumbo nucifera</name>
    <name type="common">Sacred lotus</name>
    <dbReference type="NCBI Taxonomy" id="4432"/>
    <lineage>
        <taxon>Eukaryota</taxon>
        <taxon>Viridiplantae</taxon>
        <taxon>Streptophyta</taxon>
        <taxon>Embryophyta</taxon>
        <taxon>Tracheophyta</taxon>
        <taxon>Spermatophyta</taxon>
        <taxon>Magnoliopsida</taxon>
        <taxon>Proteales</taxon>
        <taxon>Nelumbonaceae</taxon>
        <taxon>Nelumbo</taxon>
    </lineage>
</organism>
<evidence type="ECO:0000313" key="4">
    <source>
        <dbReference type="EMBL" id="DAD41943.1"/>
    </source>
</evidence>
<dbReference type="AlphaFoldDB" id="A0A822ZBM6"/>
<keyword evidence="3" id="KW-0325">Glycoprotein</keyword>
<evidence type="ECO:0000256" key="1">
    <source>
        <dbReference type="ARBA" id="ARBA00022614"/>
    </source>
</evidence>
<dbReference type="InterPro" id="IPR050647">
    <property type="entry name" value="Plant_LRR-RLKs"/>
</dbReference>
<evidence type="ECO:0000256" key="3">
    <source>
        <dbReference type="ARBA" id="ARBA00023180"/>
    </source>
</evidence>
<dbReference type="Proteomes" id="UP000607653">
    <property type="component" value="Unassembled WGS sequence"/>
</dbReference>
<keyword evidence="1" id="KW-0433">Leucine-rich repeat</keyword>
<dbReference type="SUPFAM" id="SSF52058">
    <property type="entry name" value="L domain-like"/>
    <property type="match status" value="1"/>
</dbReference>
<protein>
    <submittedName>
        <fullName evidence="4">Uncharacterized protein</fullName>
    </submittedName>
</protein>
<dbReference type="Pfam" id="PF00560">
    <property type="entry name" value="LRR_1"/>
    <property type="match status" value="1"/>
</dbReference>
<keyword evidence="2" id="KW-0677">Repeat</keyword>
<proteinExistence type="predicted"/>
<dbReference type="PANTHER" id="PTHR48056:SF41">
    <property type="entry name" value="RECEPTOR-LIKE PROTEIN KINASE HAIKU2"/>
    <property type="match status" value="1"/>
</dbReference>
<dbReference type="FunFam" id="3.80.10.10:FF:001021">
    <property type="entry name" value="Leucine-rich receptor-like protein kinase family protein"/>
    <property type="match status" value="1"/>
</dbReference>
<dbReference type="Gene3D" id="3.80.10.10">
    <property type="entry name" value="Ribonuclease Inhibitor"/>
    <property type="match status" value="1"/>
</dbReference>
<dbReference type="EMBL" id="DUZY01000005">
    <property type="protein sequence ID" value="DAD41943.1"/>
    <property type="molecule type" value="Genomic_DNA"/>
</dbReference>
<comment type="caution">
    <text evidence="4">The sequence shown here is derived from an EMBL/GenBank/DDBJ whole genome shotgun (WGS) entry which is preliminary data.</text>
</comment>
<accession>A0A822ZBM6</accession>